<name>A0AAV3FPH5_STRCB</name>
<proteinExistence type="predicted"/>
<sequence length="46" mass="5482">MLFSAEKNFFPMTCPLNAGIFIIPYTNNVNKIKEVFYEEQVNKFYQ</sequence>
<accession>A0AAV3FPH5</accession>
<protein>
    <submittedName>
        <fullName evidence="1">Uncharacterized protein</fullName>
    </submittedName>
</protein>
<organism evidence="1 2">
    <name type="scientific">Streptococcus canis FSL Z3-227</name>
    <dbReference type="NCBI Taxonomy" id="482234"/>
    <lineage>
        <taxon>Bacteria</taxon>
        <taxon>Bacillati</taxon>
        <taxon>Bacillota</taxon>
        <taxon>Bacilli</taxon>
        <taxon>Lactobacillales</taxon>
        <taxon>Streptococcaceae</taxon>
        <taxon>Streptococcus</taxon>
    </lineage>
</organism>
<dbReference type="EMBL" id="AIDX01000001">
    <property type="protein sequence ID" value="EIQ80831.1"/>
    <property type="molecule type" value="Genomic_DNA"/>
</dbReference>
<dbReference type="Proteomes" id="UP000004423">
    <property type="component" value="Unassembled WGS sequence"/>
</dbReference>
<reference evidence="1 2" key="1">
    <citation type="journal article" date="2012" name="PLoS ONE">
        <title>Gene Repertoire Evolution of Streptococcus pyogenes Inferred from Phylogenomic Analysis with Streptococcus canis and Streptococcus dysgalactiae.</title>
        <authorList>
            <person name="Lefebure T."/>
            <person name="Richards V.P."/>
            <person name="Lang P."/>
            <person name="Pavinski-Bitar P."/>
            <person name="Stanhope M.J."/>
        </authorList>
    </citation>
    <scope>NUCLEOTIDE SEQUENCE [LARGE SCALE GENOMIC DNA]</scope>
    <source>
        <strain evidence="1 2">FSL Z3-227</strain>
    </source>
</reference>
<comment type="caution">
    <text evidence="1">The sequence shown here is derived from an EMBL/GenBank/DDBJ whole genome shotgun (WGS) entry which is preliminary data.</text>
</comment>
<evidence type="ECO:0000313" key="2">
    <source>
        <dbReference type="Proteomes" id="UP000004423"/>
    </source>
</evidence>
<dbReference type="AlphaFoldDB" id="A0AAV3FPH5"/>
<gene>
    <name evidence="1" type="ORF">SCAZ3_00285</name>
</gene>
<evidence type="ECO:0000313" key="1">
    <source>
        <dbReference type="EMBL" id="EIQ80831.1"/>
    </source>
</evidence>